<evidence type="ECO:0000259" key="2">
    <source>
        <dbReference type="SMART" id="SM01007"/>
    </source>
</evidence>
<dbReference type="SMART" id="SM01007">
    <property type="entry name" value="Aldolase_II"/>
    <property type="match status" value="1"/>
</dbReference>
<sequence>MSPDALTDRAPAGIDAAEWAARVELAACYRLFGRLGWHEMIYNHITLRVPGTEDQFLINPFGLMYREVTASNLVRIDTEGRVLDGSAHGVNPAGFIVHRSVHMARADAHCVMHTHTTAGLAVACQEEGLLPISFPAVFYTDRLAYHDFEGITLEREECLRLAESLGTRNAMILRNHGLLTCGPSVADAFAELYHLQRACEVQVAALAGGRPLRTPPVEVARRAAAQFDATARHGEQNALLFAAMLRWMDEAEPGFRN</sequence>
<dbReference type="PANTHER" id="PTHR10672">
    <property type="entry name" value="ADDUCIN"/>
    <property type="match status" value="1"/>
</dbReference>
<comment type="similarity">
    <text evidence="1">Belongs to the aldolase class II family.</text>
</comment>
<evidence type="ECO:0000256" key="1">
    <source>
        <dbReference type="ARBA" id="ARBA00037961"/>
    </source>
</evidence>
<dbReference type="SUPFAM" id="SSF53639">
    <property type="entry name" value="AraD/HMP-PK domain-like"/>
    <property type="match status" value="1"/>
</dbReference>
<dbReference type="InterPro" id="IPR051017">
    <property type="entry name" value="Aldolase-II_Adducin_sf"/>
</dbReference>
<reference evidence="3" key="1">
    <citation type="submission" date="2020-02" db="EMBL/GenBank/DDBJ databases">
        <authorList>
            <person name="Meier V. D."/>
        </authorList>
    </citation>
    <scope>NUCLEOTIDE SEQUENCE</scope>
    <source>
        <strain evidence="3">AVDCRST_MAG27</strain>
    </source>
</reference>
<accession>A0A6J4HR58</accession>
<dbReference type="AlphaFoldDB" id="A0A6J4HR58"/>
<name>A0A6J4HR58_9PROT</name>
<gene>
    <name evidence="3" type="ORF">AVDCRST_MAG27-968</name>
</gene>
<dbReference type="Pfam" id="PF00596">
    <property type="entry name" value="Aldolase_II"/>
    <property type="match status" value="1"/>
</dbReference>
<protein>
    <submittedName>
        <fullName evidence="3">Ribulose-5-phosphate 4-epimerase and related epimerases and aldolases</fullName>
    </submittedName>
</protein>
<organism evidence="3">
    <name type="scientific">uncultured Craurococcus sp</name>
    <dbReference type="NCBI Taxonomy" id="1135998"/>
    <lineage>
        <taxon>Bacteria</taxon>
        <taxon>Pseudomonadati</taxon>
        <taxon>Pseudomonadota</taxon>
        <taxon>Alphaproteobacteria</taxon>
        <taxon>Acetobacterales</taxon>
        <taxon>Acetobacteraceae</taxon>
        <taxon>Craurococcus</taxon>
        <taxon>environmental samples</taxon>
    </lineage>
</organism>
<proteinExistence type="inferred from homology"/>
<dbReference type="InterPro" id="IPR001303">
    <property type="entry name" value="Aldolase_II/adducin_N"/>
</dbReference>
<dbReference type="NCBIfam" id="NF005451">
    <property type="entry name" value="PRK07044.1"/>
    <property type="match status" value="1"/>
</dbReference>
<dbReference type="InterPro" id="IPR036409">
    <property type="entry name" value="Aldolase_II/adducin_N_sf"/>
</dbReference>
<dbReference type="Gene3D" id="3.40.225.10">
    <property type="entry name" value="Class II aldolase/adducin N-terminal domain"/>
    <property type="match status" value="1"/>
</dbReference>
<dbReference type="PANTHER" id="PTHR10672:SF3">
    <property type="entry name" value="PROTEIN HU-LI TAI SHAO"/>
    <property type="match status" value="1"/>
</dbReference>
<evidence type="ECO:0000313" key="3">
    <source>
        <dbReference type="EMBL" id="CAA9231106.1"/>
    </source>
</evidence>
<feature type="domain" description="Class II aldolase/adducin N-terminal" evidence="2">
    <location>
        <begin position="23"/>
        <end position="203"/>
    </location>
</feature>
<dbReference type="GO" id="GO:0005856">
    <property type="term" value="C:cytoskeleton"/>
    <property type="evidence" value="ECO:0007669"/>
    <property type="project" value="TreeGrafter"/>
</dbReference>
<dbReference type="GO" id="GO:0051015">
    <property type="term" value="F:actin filament binding"/>
    <property type="evidence" value="ECO:0007669"/>
    <property type="project" value="TreeGrafter"/>
</dbReference>
<dbReference type="EMBL" id="CADCTD010000040">
    <property type="protein sequence ID" value="CAA9231106.1"/>
    <property type="molecule type" value="Genomic_DNA"/>
</dbReference>